<dbReference type="AlphaFoldDB" id="A0A8X8X2N0"/>
<dbReference type="PANTHER" id="PTHR36806">
    <property type="entry name" value="ADENINE PHOSPHORIBOSYLTRANSFERASE"/>
    <property type="match status" value="1"/>
</dbReference>
<name>A0A8X8X2N0_SALSN</name>
<comment type="caution">
    <text evidence="2">The sequence shown here is derived from an EMBL/GenBank/DDBJ whole genome shotgun (WGS) entry which is preliminary data.</text>
</comment>
<feature type="chain" id="PRO_5036488824" evidence="1">
    <location>
        <begin position="24"/>
        <end position="452"/>
    </location>
</feature>
<keyword evidence="3" id="KW-1185">Reference proteome</keyword>
<reference evidence="2" key="2">
    <citation type="submission" date="2020-08" db="EMBL/GenBank/DDBJ databases">
        <title>Plant Genome Project.</title>
        <authorList>
            <person name="Zhang R.-G."/>
        </authorList>
    </citation>
    <scope>NUCLEOTIDE SEQUENCE</scope>
    <source>
        <strain evidence="2">Huo1</strain>
        <tissue evidence="2">Leaf</tissue>
    </source>
</reference>
<organism evidence="2">
    <name type="scientific">Salvia splendens</name>
    <name type="common">Scarlet sage</name>
    <dbReference type="NCBI Taxonomy" id="180675"/>
    <lineage>
        <taxon>Eukaryota</taxon>
        <taxon>Viridiplantae</taxon>
        <taxon>Streptophyta</taxon>
        <taxon>Embryophyta</taxon>
        <taxon>Tracheophyta</taxon>
        <taxon>Spermatophyta</taxon>
        <taxon>Magnoliopsida</taxon>
        <taxon>eudicotyledons</taxon>
        <taxon>Gunneridae</taxon>
        <taxon>Pentapetalae</taxon>
        <taxon>asterids</taxon>
        <taxon>lamiids</taxon>
        <taxon>Lamiales</taxon>
        <taxon>Lamiaceae</taxon>
        <taxon>Nepetoideae</taxon>
        <taxon>Mentheae</taxon>
        <taxon>Salviinae</taxon>
        <taxon>Salvia</taxon>
        <taxon>Salvia subgen. Calosphace</taxon>
        <taxon>core Calosphace</taxon>
    </lineage>
</organism>
<protein>
    <submittedName>
        <fullName evidence="2">Uncharacterized protein</fullName>
    </submittedName>
</protein>
<dbReference type="EMBL" id="PNBA02000012">
    <property type="protein sequence ID" value="KAG6405079.1"/>
    <property type="molecule type" value="Genomic_DNA"/>
</dbReference>
<keyword evidence="1" id="KW-0732">Signal</keyword>
<dbReference type="Proteomes" id="UP000298416">
    <property type="component" value="Unassembled WGS sequence"/>
</dbReference>
<reference evidence="2" key="1">
    <citation type="submission" date="2018-01" db="EMBL/GenBank/DDBJ databases">
        <authorList>
            <person name="Mao J.F."/>
        </authorList>
    </citation>
    <scope>NUCLEOTIDE SEQUENCE</scope>
    <source>
        <strain evidence="2">Huo1</strain>
        <tissue evidence="2">Leaf</tissue>
    </source>
</reference>
<evidence type="ECO:0000313" key="2">
    <source>
        <dbReference type="EMBL" id="KAG6405079.1"/>
    </source>
</evidence>
<sequence length="452" mass="50384">MPATPKPLLFLSLLLLSSTLSHSFFSNYYNLFSLSHSLLSRVAAQRTSRGDVEGAARARALARTFEPGGLGLYKSAWNFGWDFLKNYAWSDAASFHDIGGVVTDLNELLGILNELSRIRSDAERLAWAGRNYKNALRVSKSIFNLLLNVFRRSGPLRDIVLSLQKEVVEGDLLRDCIELGAGDLKGLVQIVKDIALQYFPAAPRNELGRLDDNFAKLNPDDEEEDGRMSEHSVYSLNPDNAYQCNDHFTGIEYSIFSSRGDPSHSDAHTLQFSATAVMLVTPRSLLNLPRLLLSSTLSNSCLYLTLFSILQTLISRVAAIRLDRGDAEAAARAQALALILGSCGLRLNIYAWNISRDFMKNYQWKAVGRELLGVAFDLYQLLGAFGERRRSRSNTEIVAWAGGVSNSIFTRLLNVFHRSVCLSLPFSLLQLHFLYKIFILVCIVSFASHSVD</sequence>
<evidence type="ECO:0000313" key="3">
    <source>
        <dbReference type="Proteomes" id="UP000298416"/>
    </source>
</evidence>
<accession>A0A8X8X2N0</accession>
<proteinExistence type="predicted"/>
<evidence type="ECO:0000256" key="1">
    <source>
        <dbReference type="SAM" id="SignalP"/>
    </source>
</evidence>
<gene>
    <name evidence="2" type="ORF">SASPL_132661</name>
</gene>
<feature type="signal peptide" evidence="1">
    <location>
        <begin position="1"/>
        <end position="23"/>
    </location>
</feature>